<reference evidence="2 3" key="1">
    <citation type="submission" date="2016-05" db="EMBL/GenBank/DDBJ databases">
        <title>Paenibacillus oryzae. sp. nov., isolated from the rice root.</title>
        <authorList>
            <person name="Zhang J."/>
            <person name="Zhang X."/>
        </authorList>
    </citation>
    <scope>NUCLEOTIDE SEQUENCE [LARGE SCALE GENOMIC DNA]</scope>
    <source>
        <strain evidence="2 3">1DrF-4</strain>
    </source>
</reference>
<feature type="transmembrane region" description="Helical" evidence="1">
    <location>
        <begin position="14"/>
        <end position="32"/>
    </location>
</feature>
<organism evidence="2 3">
    <name type="scientific">Paenibacillus oryzae</name>
    <dbReference type="NCBI Taxonomy" id="1844972"/>
    <lineage>
        <taxon>Bacteria</taxon>
        <taxon>Bacillati</taxon>
        <taxon>Bacillota</taxon>
        <taxon>Bacilli</taxon>
        <taxon>Bacillales</taxon>
        <taxon>Paenibacillaceae</taxon>
        <taxon>Paenibacillus</taxon>
    </lineage>
</organism>
<evidence type="ECO:0000313" key="2">
    <source>
        <dbReference type="EMBL" id="OBR64945.1"/>
    </source>
</evidence>
<proteinExistence type="predicted"/>
<dbReference type="RefSeq" id="WP_068684138.1">
    <property type="nucleotide sequence ID" value="NZ_LYPA01000064.1"/>
</dbReference>
<name>A0A1A5YHS1_9BACL</name>
<keyword evidence="1" id="KW-1133">Transmembrane helix</keyword>
<evidence type="ECO:0000256" key="1">
    <source>
        <dbReference type="SAM" id="Phobius"/>
    </source>
</evidence>
<evidence type="ECO:0000313" key="3">
    <source>
        <dbReference type="Proteomes" id="UP000092024"/>
    </source>
</evidence>
<gene>
    <name evidence="2" type="ORF">A7K91_05025</name>
</gene>
<dbReference type="EMBL" id="LYPA01000064">
    <property type="protein sequence ID" value="OBR64945.1"/>
    <property type="molecule type" value="Genomic_DNA"/>
</dbReference>
<keyword evidence="1" id="KW-0472">Membrane</keyword>
<sequence length="139" mass="15246">MTDKIRKPYAIEKIFTFIVVSIVAVVVCIFAATTQWKDSGSSAFGAIETWEYRVDNIQVRSSSSVTADFNWRSSSGSRTNQGVELSFYDDRGYVIATASGAIPDDLSVGEEAAIRLSFRNGGSSRDNFASVSGQLLYYK</sequence>
<accession>A0A1A5YHS1</accession>
<keyword evidence="1" id="KW-0812">Transmembrane</keyword>
<keyword evidence="3" id="KW-1185">Reference proteome</keyword>
<protein>
    <submittedName>
        <fullName evidence="2">Uncharacterized protein</fullName>
    </submittedName>
</protein>
<dbReference type="AlphaFoldDB" id="A0A1A5YHS1"/>
<dbReference type="Proteomes" id="UP000092024">
    <property type="component" value="Unassembled WGS sequence"/>
</dbReference>
<comment type="caution">
    <text evidence="2">The sequence shown here is derived from an EMBL/GenBank/DDBJ whole genome shotgun (WGS) entry which is preliminary data.</text>
</comment>